<keyword evidence="5" id="KW-0378">Hydrolase</keyword>
<reference evidence="6 7" key="1">
    <citation type="submission" date="2020-03" db="EMBL/GenBank/DDBJ databases">
        <authorList>
            <person name="Kim M.K."/>
        </authorList>
    </citation>
    <scope>NUCLEOTIDE SEQUENCE [LARGE SCALE GENOMIC DNA]</scope>
    <source>
        <strain evidence="6 7">BT328</strain>
    </source>
</reference>
<proteinExistence type="predicted"/>
<protein>
    <submittedName>
        <fullName evidence="6">DUF86 domain-containing protein</fullName>
    </submittedName>
</protein>
<accession>A0A6G9AH43</accession>
<evidence type="ECO:0000256" key="1">
    <source>
        <dbReference type="ARBA" id="ARBA00022553"/>
    </source>
</evidence>
<organism evidence="6 7">
    <name type="scientific">Spirosoma aureum</name>
    <dbReference type="NCBI Taxonomy" id="2692134"/>
    <lineage>
        <taxon>Bacteria</taxon>
        <taxon>Pseudomonadati</taxon>
        <taxon>Bacteroidota</taxon>
        <taxon>Cytophagia</taxon>
        <taxon>Cytophagales</taxon>
        <taxon>Cytophagaceae</taxon>
        <taxon>Spirosoma</taxon>
    </lineage>
</organism>
<keyword evidence="7" id="KW-1185">Reference proteome</keyword>
<name>A0A6G9AH43_9BACT</name>
<evidence type="ECO:0000256" key="5">
    <source>
        <dbReference type="ARBA" id="ARBA00022801"/>
    </source>
</evidence>
<dbReference type="Proteomes" id="UP000501802">
    <property type="component" value="Chromosome"/>
</dbReference>
<evidence type="ECO:0000256" key="2">
    <source>
        <dbReference type="ARBA" id="ARBA00022649"/>
    </source>
</evidence>
<dbReference type="PANTHER" id="PTHR34139:SF1">
    <property type="entry name" value="RNASE MJ1380-RELATED"/>
    <property type="match status" value="1"/>
</dbReference>
<keyword evidence="2" id="KW-1277">Toxin-antitoxin system</keyword>
<dbReference type="EMBL" id="CP050063">
    <property type="protein sequence ID" value="QIP11605.1"/>
    <property type="molecule type" value="Genomic_DNA"/>
</dbReference>
<dbReference type="PANTHER" id="PTHR34139">
    <property type="entry name" value="UPF0331 PROTEIN MJ0127"/>
    <property type="match status" value="1"/>
</dbReference>
<dbReference type="Pfam" id="PF01934">
    <property type="entry name" value="HepT-like"/>
    <property type="match status" value="1"/>
</dbReference>
<keyword evidence="4" id="KW-0547">Nucleotide-binding</keyword>
<evidence type="ECO:0000313" key="7">
    <source>
        <dbReference type="Proteomes" id="UP000501802"/>
    </source>
</evidence>
<dbReference type="GO" id="GO:0004540">
    <property type="term" value="F:RNA nuclease activity"/>
    <property type="evidence" value="ECO:0007669"/>
    <property type="project" value="InterPro"/>
</dbReference>
<gene>
    <name evidence="6" type="ORF">G8759_02640</name>
</gene>
<dbReference type="AlphaFoldDB" id="A0A6G9AH43"/>
<evidence type="ECO:0000256" key="3">
    <source>
        <dbReference type="ARBA" id="ARBA00022722"/>
    </source>
</evidence>
<dbReference type="KEGG" id="spib:G8759_02640"/>
<dbReference type="RefSeq" id="WP_167204953.1">
    <property type="nucleotide sequence ID" value="NZ_CP050063.1"/>
</dbReference>
<keyword evidence="1" id="KW-0597">Phosphoprotein</keyword>
<dbReference type="GO" id="GO:0110001">
    <property type="term" value="C:toxin-antitoxin complex"/>
    <property type="evidence" value="ECO:0007669"/>
    <property type="project" value="InterPro"/>
</dbReference>
<dbReference type="GO" id="GO:0016787">
    <property type="term" value="F:hydrolase activity"/>
    <property type="evidence" value="ECO:0007669"/>
    <property type="project" value="UniProtKB-KW"/>
</dbReference>
<dbReference type="InterPro" id="IPR008201">
    <property type="entry name" value="HepT-like"/>
</dbReference>
<evidence type="ECO:0000313" key="6">
    <source>
        <dbReference type="EMBL" id="QIP11605.1"/>
    </source>
</evidence>
<dbReference type="InterPro" id="IPR051813">
    <property type="entry name" value="HepT_RNase_toxin"/>
</dbReference>
<sequence>MYPSSIEFLQHIQAELSYILTYSEGVTYKEFLDHPFLSKAFIRSFEVIGEACKNIPDEVRYNHLEFDWKGFAGMRDKLIHHYWGVDYELMWDAIQQEIRPNKVWIDIIIEQEINKR</sequence>
<keyword evidence="3" id="KW-0540">Nuclease</keyword>
<evidence type="ECO:0000256" key="4">
    <source>
        <dbReference type="ARBA" id="ARBA00022741"/>
    </source>
</evidence>
<dbReference type="GO" id="GO:0000166">
    <property type="term" value="F:nucleotide binding"/>
    <property type="evidence" value="ECO:0007669"/>
    <property type="project" value="UniProtKB-KW"/>
</dbReference>